<feature type="transmembrane region" description="Helical" evidence="4">
    <location>
        <begin position="795"/>
        <end position="816"/>
    </location>
</feature>
<comment type="caution">
    <text evidence="6">The sequence shown here is derived from an EMBL/GenBank/DDBJ whole genome shotgun (WGS) entry which is preliminary data.</text>
</comment>
<reference evidence="6" key="1">
    <citation type="submission" date="2022-07" db="EMBL/GenBank/DDBJ databases">
        <title>The genome of Lyophyllum shimeji provides insight into the initial evolution of ectomycorrhizal fungal genome.</title>
        <authorList>
            <person name="Kobayashi Y."/>
            <person name="Shibata T."/>
            <person name="Hirakawa H."/>
            <person name="Shigenobu S."/>
            <person name="Nishiyama T."/>
            <person name="Yamada A."/>
            <person name="Hasebe M."/>
            <person name="Kawaguchi M."/>
        </authorList>
    </citation>
    <scope>NUCLEOTIDE SEQUENCE</scope>
    <source>
        <strain evidence="6">AT787</strain>
    </source>
</reference>
<keyword evidence="1" id="KW-0880">Kelch repeat</keyword>
<feature type="region of interest" description="Disordered" evidence="3">
    <location>
        <begin position="836"/>
        <end position="900"/>
    </location>
</feature>
<feature type="region of interest" description="Disordered" evidence="3">
    <location>
        <begin position="598"/>
        <end position="691"/>
    </location>
</feature>
<evidence type="ECO:0000313" key="7">
    <source>
        <dbReference type="Proteomes" id="UP001063166"/>
    </source>
</evidence>
<dbReference type="PANTHER" id="PTHR46093:SF3">
    <property type="entry name" value="ACYL-COA-BINDING DOMAIN-CONTAINING PROTEIN 4"/>
    <property type="match status" value="1"/>
</dbReference>
<keyword evidence="5" id="KW-0732">Signal</keyword>
<protein>
    <submittedName>
        <fullName evidence="6">Uncharacterized protein</fullName>
    </submittedName>
</protein>
<feature type="compositionally biased region" description="Low complexity" evidence="3">
    <location>
        <begin position="352"/>
        <end position="367"/>
    </location>
</feature>
<gene>
    <name evidence="6" type="ORF">LshimejAT787_0106790</name>
</gene>
<feature type="compositionally biased region" description="Polar residues" evidence="3">
    <location>
        <begin position="613"/>
        <end position="654"/>
    </location>
</feature>
<feature type="region of interest" description="Disordered" evidence="3">
    <location>
        <begin position="350"/>
        <end position="369"/>
    </location>
</feature>
<evidence type="ECO:0000256" key="2">
    <source>
        <dbReference type="ARBA" id="ARBA00022737"/>
    </source>
</evidence>
<dbReference type="AlphaFoldDB" id="A0A9P3PD66"/>
<evidence type="ECO:0000313" key="6">
    <source>
        <dbReference type="EMBL" id="GLB33795.1"/>
    </source>
</evidence>
<name>A0A9P3PD66_LYOSH</name>
<feature type="region of interest" description="Disordered" evidence="3">
    <location>
        <begin position="742"/>
        <end position="761"/>
    </location>
</feature>
<feature type="compositionally biased region" description="Basic and acidic residues" evidence="3">
    <location>
        <begin position="655"/>
        <end position="667"/>
    </location>
</feature>
<feature type="signal peptide" evidence="5">
    <location>
        <begin position="1"/>
        <end position="25"/>
    </location>
</feature>
<dbReference type="InterPro" id="IPR015915">
    <property type="entry name" value="Kelch-typ_b-propeller"/>
</dbReference>
<evidence type="ECO:0000256" key="4">
    <source>
        <dbReference type="SAM" id="Phobius"/>
    </source>
</evidence>
<feature type="compositionally biased region" description="Basic and acidic residues" evidence="3">
    <location>
        <begin position="890"/>
        <end position="900"/>
    </location>
</feature>
<feature type="compositionally biased region" description="Polar residues" evidence="3">
    <location>
        <begin position="836"/>
        <end position="848"/>
    </location>
</feature>
<keyword evidence="4" id="KW-0812">Transmembrane</keyword>
<dbReference type="Gene3D" id="2.120.10.80">
    <property type="entry name" value="Kelch-type beta propeller"/>
    <property type="match status" value="2"/>
</dbReference>
<feature type="compositionally biased region" description="Pro residues" evidence="3">
    <location>
        <begin position="751"/>
        <end position="760"/>
    </location>
</feature>
<dbReference type="PANTHER" id="PTHR46093">
    <property type="entry name" value="ACYL-COA-BINDING DOMAIN-CONTAINING PROTEIN 5"/>
    <property type="match status" value="1"/>
</dbReference>
<keyword evidence="2" id="KW-0677">Repeat</keyword>
<feature type="transmembrane region" description="Helical" evidence="4">
    <location>
        <begin position="522"/>
        <end position="547"/>
    </location>
</feature>
<feature type="compositionally biased region" description="Acidic residues" evidence="3">
    <location>
        <begin position="880"/>
        <end position="889"/>
    </location>
</feature>
<feature type="transmembrane region" description="Helical" evidence="4">
    <location>
        <begin position="567"/>
        <end position="589"/>
    </location>
</feature>
<dbReference type="EMBL" id="BRPK01000001">
    <property type="protein sequence ID" value="GLB33795.1"/>
    <property type="molecule type" value="Genomic_DNA"/>
</dbReference>
<dbReference type="Proteomes" id="UP001063166">
    <property type="component" value="Unassembled WGS sequence"/>
</dbReference>
<accession>A0A9P3PD66</accession>
<evidence type="ECO:0000256" key="3">
    <source>
        <dbReference type="SAM" id="MobiDB-lite"/>
    </source>
</evidence>
<evidence type="ECO:0000256" key="1">
    <source>
        <dbReference type="ARBA" id="ARBA00022441"/>
    </source>
</evidence>
<organism evidence="6 7">
    <name type="scientific">Lyophyllum shimeji</name>
    <name type="common">Hon-shimeji</name>
    <name type="synonym">Tricholoma shimeji</name>
    <dbReference type="NCBI Taxonomy" id="47721"/>
    <lineage>
        <taxon>Eukaryota</taxon>
        <taxon>Fungi</taxon>
        <taxon>Dikarya</taxon>
        <taxon>Basidiomycota</taxon>
        <taxon>Agaricomycotina</taxon>
        <taxon>Agaricomycetes</taxon>
        <taxon>Agaricomycetidae</taxon>
        <taxon>Agaricales</taxon>
        <taxon>Tricholomatineae</taxon>
        <taxon>Lyophyllaceae</taxon>
        <taxon>Lyophyllum</taxon>
    </lineage>
</organism>
<feature type="chain" id="PRO_5040305417" evidence="5">
    <location>
        <begin position="26"/>
        <end position="920"/>
    </location>
</feature>
<dbReference type="SUPFAM" id="SSF117281">
    <property type="entry name" value="Kelch motif"/>
    <property type="match status" value="1"/>
</dbReference>
<sequence>MARKSFLPSLLFSVWTLYSSTRAGASTISTDTTVPPLQWINLSGLLQGASRPPPLKNAAIGYDEASRSIIVFGGESASGLAQSQTFLLNLETLTWSVPTPPTGLQRTPAARTSVIAGGDFAASNRHGFIVIGGRGSDGKGFTDVWEYDFVNQFWSQVNVDPGGPLPRWGASGGIDIFTAPIQDPVVPGPNNTFYLAGGYDGTRPSSFSDIWRLNVSGTLSSNLPNDARASWDHLTIGSLPSKFNQSGTVVEHEIILTGGCTSLTSNGVCAEQNSYLVDTQRRSEDSPDVCPAPRTNPVLVPSASQFNSNFASQVYLLLGIIDKDRWDDDGGLDRGEVAILDIQAGTWSRILPSGDPGTSGTPTFPSPRQGSAAFSYPNALVGQDRNASSDTLVFGGQDASGNLLSEVWLLRAYRGVVSPSNPVWSGFGDGKLRTGVNANGAGVGVTFMTKCASEISSPTGTSPSSTTSFPNSTMPAQSLHRFDTSLTHKILAPVSLAILQAAFLLFRFTSPLYRTGGLRVKNVYGSAVLALVAYALGIAGFATAFSAISAPKLAPASGLHLQTGHGIAGLIFFALLYAILPLLLVLYSYNSRPSTLAQDSVGEKIEPAPAGSPTATETYDWPSSRSAPQSLHNASSPSSPRLRTNSWGPSSTMYRSHEGRLSSDSESLRSPSPKRGFEVLNRTPRARQPSGSWLAVPFAEASVDRLRDIDWLQRRRSVNAVGELDYALTQLRREQILSTPATADGLMATTPPNPSPPPLASPDVSTVTLHIVFQALFLGMSILTLIALWSRAPKATFGVFLAWTLAFYIIMATFAWQLRPDRSLLSVARSRLSPQRQTAATRTASITEVTPGPYVHQPPHQVASGRDDASLSQAGPLSAEADEEDDVDDETRQREIEGEIARRDVSIVTIPKRKLWVANP</sequence>
<proteinExistence type="predicted"/>
<feature type="transmembrane region" description="Helical" evidence="4">
    <location>
        <begin position="490"/>
        <end position="510"/>
    </location>
</feature>
<dbReference type="OrthoDB" id="10250130at2759"/>
<keyword evidence="4" id="KW-0472">Membrane</keyword>
<keyword evidence="4" id="KW-1133">Transmembrane helix</keyword>
<feature type="transmembrane region" description="Helical" evidence="4">
    <location>
        <begin position="767"/>
        <end position="789"/>
    </location>
</feature>
<evidence type="ECO:0000256" key="5">
    <source>
        <dbReference type="SAM" id="SignalP"/>
    </source>
</evidence>
<keyword evidence="7" id="KW-1185">Reference proteome</keyword>